<evidence type="ECO:0000256" key="2">
    <source>
        <dbReference type="ARBA" id="ARBA00023157"/>
    </source>
</evidence>
<keyword evidence="2" id="KW-1015">Disulfide bond</keyword>
<sequence length="162" mass="16928">MQFTHCVKKKGNFNPSYSVPVHSGFGRERVGQPGRQFGIPAQDSCAPGQTPATPNQTPATPTPTPPVAAPATSGKKWCVPKPDASDAALQANLDYACGQGIDCKPIQPGGACFAPETVRSHAAFAMNSYYQAKGRNDFNCDFSGTGLITLTDPSTGGCTYVS</sequence>
<proteinExistence type="predicted"/>
<organism evidence="5">
    <name type="scientific">Sesamum radiatum</name>
    <name type="common">Black benniseed</name>
    <dbReference type="NCBI Taxonomy" id="300843"/>
    <lineage>
        <taxon>Eukaryota</taxon>
        <taxon>Viridiplantae</taxon>
        <taxon>Streptophyta</taxon>
        <taxon>Embryophyta</taxon>
        <taxon>Tracheophyta</taxon>
        <taxon>Spermatophyta</taxon>
        <taxon>Magnoliopsida</taxon>
        <taxon>eudicotyledons</taxon>
        <taxon>Gunneridae</taxon>
        <taxon>Pentapetalae</taxon>
        <taxon>asterids</taxon>
        <taxon>lamiids</taxon>
        <taxon>Lamiales</taxon>
        <taxon>Pedaliaceae</taxon>
        <taxon>Sesamum</taxon>
    </lineage>
</organism>
<protein>
    <submittedName>
        <fullName evidence="5">Major pollen allergen Ole e 10</fullName>
    </submittedName>
</protein>
<dbReference type="InterPro" id="IPR012946">
    <property type="entry name" value="X8"/>
</dbReference>
<dbReference type="PANTHER" id="PTHR31044:SF130">
    <property type="entry name" value="CARBOHYDRATE-BINDING X8 DOMAIN SUPERFAMILY PROTEIN"/>
    <property type="match status" value="1"/>
</dbReference>
<dbReference type="FunFam" id="1.20.58.1040:FF:000003">
    <property type="entry name" value="glucan endo-1,3-beta-glucosidase 7"/>
    <property type="match status" value="1"/>
</dbReference>
<evidence type="ECO:0000259" key="4">
    <source>
        <dbReference type="SMART" id="SM00768"/>
    </source>
</evidence>
<feature type="compositionally biased region" description="Low complexity" evidence="3">
    <location>
        <begin position="46"/>
        <end position="59"/>
    </location>
</feature>
<dbReference type="GO" id="GO:0009506">
    <property type="term" value="C:plasmodesma"/>
    <property type="evidence" value="ECO:0007669"/>
    <property type="project" value="UniProtKB-ARBA"/>
</dbReference>
<dbReference type="InterPro" id="IPR044788">
    <property type="entry name" value="X8_dom_prot"/>
</dbReference>
<evidence type="ECO:0000256" key="1">
    <source>
        <dbReference type="ARBA" id="ARBA00022729"/>
    </source>
</evidence>
<name>A0AAW2KA25_SESRA</name>
<feature type="domain" description="X8" evidence="4">
    <location>
        <begin position="76"/>
        <end position="160"/>
    </location>
</feature>
<dbReference type="EMBL" id="JACGWJ010000029">
    <property type="protein sequence ID" value="KAL0303692.1"/>
    <property type="molecule type" value="Genomic_DNA"/>
</dbReference>
<evidence type="ECO:0000313" key="5">
    <source>
        <dbReference type="EMBL" id="KAL0303692.1"/>
    </source>
</evidence>
<dbReference type="Pfam" id="PF07983">
    <property type="entry name" value="X8"/>
    <property type="match status" value="1"/>
</dbReference>
<dbReference type="AlphaFoldDB" id="A0AAW2KA25"/>
<feature type="region of interest" description="Disordered" evidence="3">
    <location>
        <begin position="30"/>
        <end position="75"/>
    </location>
</feature>
<reference evidence="5" key="2">
    <citation type="journal article" date="2024" name="Plant">
        <title>Genomic evolution and insights into agronomic trait innovations of Sesamum species.</title>
        <authorList>
            <person name="Miao H."/>
            <person name="Wang L."/>
            <person name="Qu L."/>
            <person name="Liu H."/>
            <person name="Sun Y."/>
            <person name="Le M."/>
            <person name="Wang Q."/>
            <person name="Wei S."/>
            <person name="Zheng Y."/>
            <person name="Lin W."/>
            <person name="Duan Y."/>
            <person name="Cao H."/>
            <person name="Xiong S."/>
            <person name="Wang X."/>
            <person name="Wei L."/>
            <person name="Li C."/>
            <person name="Ma Q."/>
            <person name="Ju M."/>
            <person name="Zhao R."/>
            <person name="Li G."/>
            <person name="Mu C."/>
            <person name="Tian Q."/>
            <person name="Mei H."/>
            <person name="Zhang T."/>
            <person name="Gao T."/>
            <person name="Zhang H."/>
        </authorList>
    </citation>
    <scope>NUCLEOTIDE SEQUENCE</scope>
    <source>
        <strain evidence="5">G02</strain>
    </source>
</reference>
<dbReference type="SMART" id="SM00768">
    <property type="entry name" value="X8"/>
    <property type="match status" value="1"/>
</dbReference>
<accession>A0AAW2KA25</accession>
<dbReference type="Gene3D" id="1.20.58.1040">
    <property type="match status" value="1"/>
</dbReference>
<evidence type="ECO:0000256" key="3">
    <source>
        <dbReference type="SAM" id="MobiDB-lite"/>
    </source>
</evidence>
<reference evidence="5" key="1">
    <citation type="submission" date="2020-06" db="EMBL/GenBank/DDBJ databases">
        <authorList>
            <person name="Li T."/>
            <person name="Hu X."/>
            <person name="Zhang T."/>
            <person name="Song X."/>
            <person name="Zhang H."/>
            <person name="Dai N."/>
            <person name="Sheng W."/>
            <person name="Hou X."/>
            <person name="Wei L."/>
        </authorList>
    </citation>
    <scope>NUCLEOTIDE SEQUENCE</scope>
    <source>
        <strain evidence="5">G02</strain>
        <tissue evidence="5">Leaf</tissue>
    </source>
</reference>
<keyword evidence="1" id="KW-0732">Signal</keyword>
<comment type="caution">
    <text evidence="5">The sequence shown here is derived from an EMBL/GenBank/DDBJ whole genome shotgun (WGS) entry which is preliminary data.</text>
</comment>
<dbReference type="PANTHER" id="PTHR31044">
    <property type="entry name" value="BETA-1,3 GLUCANASE"/>
    <property type="match status" value="1"/>
</dbReference>
<gene>
    <name evidence="5" type="ORF">Sradi_6237300</name>
</gene>